<dbReference type="InterPro" id="IPR015919">
    <property type="entry name" value="Cadherin-like_sf"/>
</dbReference>
<dbReference type="Gene3D" id="2.60.40.60">
    <property type="entry name" value="Cadherins"/>
    <property type="match status" value="1"/>
</dbReference>
<gene>
    <name evidence="3" type="ORF">M9458_015137</name>
</gene>
<accession>A0ABD0QPS2</accession>
<dbReference type="AlphaFoldDB" id="A0ABD0QPS2"/>
<protein>
    <submittedName>
        <fullName evidence="3">Uncharacterized protein</fullName>
    </submittedName>
</protein>
<keyword evidence="2" id="KW-0472">Membrane</keyword>
<dbReference type="CDD" id="cd11304">
    <property type="entry name" value="Cadherin_repeat"/>
    <property type="match status" value="1"/>
</dbReference>
<dbReference type="EMBL" id="JAMKFB020000007">
    <property type="protein sequence ID" value="KAL0188038.1"/>
    <property type="molecule type" value="Genomic_DNA"/>
</dbReference>
<evidence type="ECO:0000313" key="3">
    <source>
        <dbReference type="EMBL" id="KAL0188038.1"/>
    </source>
</evidence>
<dbReference type="SUPFAM" id="SSF49313">
    <property type="entry name" value="Cadherin-like"/>
    <property type="match status" value="1"/>
</dbReference>
<reference evidence="3 4" key="1">
    <citation type="submission" date="2024-05" db="EMBL/GenBank/DDBJ databases">
        <title>Genome sequencing and assembly of Indian major carp, Cirrhinus mrigala (Hamilton, 1822).</title>
        <authorList>
            <person name="Mohindra V."/>
            <person name="Chowdhury L.M."/>
            <person name="Lal K."/>
            <person name="Jena J.K."/>
        </authorList>
    </citation>
    <scope>NUCLEOTIDE SEQUENCE [LARGE SCALE GENOMIC DNA]</scope>
    <source>
        <strain evidence="3">CM1030</strain>
        <tissue evidence="3">Blood</tissue>
    </source>
</reference>
<feature type="non-terminal residue" evidence="3">
    <location>
        <position position="1"/>
    </location>
</feature>
<sequence length="52" mass="5997">IKSDKVFTGEVIYMLEGPGVDQDPKGLFEIDEKTGWIKSKMPLDREKHKSFK</sequence>
<dbReference type="GO" id="GO:0016020">
    <property type="term" value="C:membrane"/>
    <property type="evidence" value="ECO:0007669"/>
    <property type="project" value="UniProtKB-SubCell"/>
</dbReference>
<proteinExistence type="predicted"/>
<name>A0ABD0QPS2_CIRMR</name>
<comment type="caution">
    <text evidence="3">The sequence shown here is derived from an EMBL/GenBank/DDBJ whole genome shotgun (WGS) entry which is preliminary data.</text>
</comment>
<evidence type="ECO:0000313" key="4">
    <source>
        <dbReference type="Proteomes" id="UP001529510"/>
    </source>
</evidence>
<feature type="non-terminal residue" evidence="3">
    <location>
        <position position="52"/>
    </location>
</feature>
<dbReference type="Proteomes" id="UP001529510">
    <property type="component" value="Unassembled WGS sequence"/>
</dbReference>
<evidence type="ECO:0000256" key="2">
    <source>
        <dbReference type="ARBA" id="ARBA00023136"/>
    </source>
</evidence>
<keyword evidence="4" id="KW-1185">Reference proteome</keyword>
<organism evidence="3 4">
    <name type="scientific">Cirrhinus mrigala</name>
    <name type="common">Mrigala</name>
    <dbReference type="NCBI Taxonomy" id="683832"/>
    <lineage>
        <taxon>Eukaryota</taxon>
        <taxon>Metazoa</taxon>
        <taxon>Chordata</taxon>
        <taxon>Craniata</taxon>
        <taxon>Vertebrata</taxon>
        <taxon>Euteleostomi</taxon>
        <taxon>Actinopterygii</taxon>
        <taxon>Neopterygii</taxon>
        <taxon>Teleostei</taxon>
        <taxon>Ostariophysi</taxon>
        <taxon>Cypriniformes</taxon>
        <taxon>Cyprinidae</taxon>
        <taxon>Labeoninae</taxon>
        <taxon>Labeonini</taxon>
        <taxon>Cirrhinus</taxon>
    </lineage>
</organism>
<evidence type="ECO:0000256" key="1">
    <source>
        <dbReference type="ARBA" id="ARBA00004370"/>
    </source>
</evidence>
<comment type="subcellular location">
    <subcellularLocation>
        <location evidence="1">Membrane</location>
    </subcellularLocation>
</comment>